<comment type="similarity">
    <text evidence="1">Belongs to the PhzF family.</text>
</comment>
<organism evidence="3 4">
    <name type="scientific">Sphingomonas liriopis</name>
    <dbReference type="NCBI Taxonomy" id="2949094"/>
    <lineage>
        <taxon>Bacteria</taxon>
        <taxon>Pseudomonadati</taxon>
        <taxon>Pseudomonadota</taxon>
        <taxon>Alphaproteobacteria</taxon>
        <taxon>Sphingomonadales</taxon>
        <taxon>Sphingomonadaceae</taxon>
        <taxon>Sphingomonas</taxon>
    </lineage>
</organism>
<dbReference type="AlphaFoldDB" id="A0A9X2KNM5"/>
<proteinExistence type="inferred from homology"/>
<evidence type="ECO:0000313" key="3">
    <source>
        <dbReference type="EMBL" id="MCP3733824.1"/>
    </source>
</evidence>
<evidence type="ECO:0000256" key="2">
    <source>
        <dbReference type="ARBA" id="ARBA00023235"/>
    </source>
</evidence>
<dbReference type="GO" id="GO:0016853">
    <property type="term" value="F:isomerase activity"/>
    <property type="evidence" value="ECO:0007669"/>
    <property type="project" value="UniProtKB-KW"/>
</dbReference>
<dbReference type="Proteomes" id="UP001139486">
    <property type="component" value="Unassembled WGS sequence"/>
</dbReference>
<accession>A0A9X2KNM5</accession>
<dbReference type="SUPFAM" id="SSF54506">
    <property type="entry name" value="Diaminopimelate epimerase-like"/>
    <property type="match status" value="1"/>
</dbReference>
<dbReference type="GO" id="GO:0005737">
    <property type="term" value="C:cytoplasm"/>
    <property type="evidence" value="ECO:0007669"/>
    <property type="project" value="TreeGrafter"/>
</dbReference>
<reference evidence="3" key="1">
    <citation type="submission" date="2022-05" db="EMBL/GenBank/DDBJ databases">
        <title>Sphingomonas sp. strain RP10 Genome sequencing and assembly.</title>
        <authorList>
            <person name="Kim I."/>
        </authorList>
    </citation>
    <scope>NUCLEOTIDE SEQUENCE</scope>
    <source>
        <strain evidence="3">RP10</strain>
    </source>
</reference>
<sequence length="267" mass="28155">MALRAFQIHAFTSKVFGGNPAGVCLLDTWPTDAVLARIAHDFGPSVTAFVGPGEDTRGLRWFTRGEREVMSFCGHATFAAAHAVLHETGADAIQFATVSGIRPAAMVDGGISMGIPCWSYTQAGSPAQLGPALRAMPVSVHRSERDWIALFETPEQVAALAPDYDVMRAFGDSAVIATALAGTDVVFRFFCPGFSIGEQEDPATGSAISALAPFWNARLGQASLDFIQVSSRGGAFRATLAGDALTLVSKCVTFSRGWLDLPDPAAT</sequence>
<dbReference type="RefSeq" id="WP_254287836.1">
    <property type="nucleotide sequence ID" value="NZ_JAMLDY010000003.1"/>
</dbReference>
<comment type="caution">
    <text evidence="3">The sequence shown here is derived from an EMBL/GenBank/DDBJ whole genome shotgun (WGS) entry which is preliminary data.</text>
</comment>
<dbReference type="EMBL" id="JAMLDY010000003">
    <property type="protein sequence ID" value="MCP3733824.1"/>
    <property type="molecule type" value="Genomic_DNA"/>
</dbReference>
<evidence type="ECO:0000313" key="4">
    <source>
        <dbReference type="Proteomes" id="UP001139486"/>
    </source>
</evidence>
<keyword evidence="2" id="KW-0413">Isomerase</keyword>
<name>A0A9X2KNM5_9SPHN</name>
<gene>
    <name evidence="3" type="ORF">M9979_02890</name>
</gene>
<dbReference type="Gene3D" id="3.10.310.10">
    <property type="entry name" value="Diaminopimelate Epimerase, Chain A, domain 1"/>
    <property type="match status" value="2"/>
</dbReference>
<dbReference type="PANTHER" id="PTHR13774:SF17">
    <property type="entry name" value="PHENAZINE BIOSYNTHESIS-LIKE DOMAIN-CONTAINING PROTEIN"/>
    <property type="match status" value="1"/>
</dbReference>
<dbReference type="InterPro" id="IPR003719">
    <property type="entry name" value="Phenazine_PhzF-like"/>
</dbReference>
<protein>
    <submittedName>
        <fullName evidence="3">PhzF family phenazine biosynthesis protein</fullName>
    </submittedName>
</protein>
<keyword evidence="4" id="KW-1185">Reference proteome</keyword>
<dbReference type="PANTHER" id="PTHR13774">
    <property type="entry name" value="PHENAZINE BIOSYNTHESIS PROTEIN"/>
    <property type="match status" value="1"/>
</dbReference>
<evidence type="ECO:0000256" key="1">
    <source>
        <dbReference type="ARBA" id="ARBA00008270"/>
    </source>
</evidence>
<dbReference type="PIRSF" id="PIRSF016184">
    <property type="entry name" value="PhzC_PhzF"/>
    <property type="match status" value="1"/>
</dbReference>
<dbReference type="Pfam" id="PF02567">
    <property type="entry name" value="PhzC-PhzF"/>
    <property type="match status" value="1"/>
</dbReference>